<dbReference type="PRINTS" id="PR01179">
    <property type="entry name" value="ODADCRBXLASE"/>
</dbReference>
<gene>
    <name evidence="7" type="primary">lysA</name>
    <name evidence="7" type="ORF">GCM10011369_27640</name>
</gene>
<comment type="caution">
    <text evidence="7">The sequence shown here is derived from an EMBL/GenBank/DDBJ whole genome shotgun (WGS) entry which is preliminary data.</text>
</comment>
<evidence type="ECO:0000256" key="1">
    <source>
        <dbReference type="ARBA" id="ARBA00001933"/>
    </source>
</evidence>
<dbReference type="InterPro" id="IPR022643">
    <property type="entry name" value="De-COase2_C"/>
</dbReference>
<dbReference type="PRINTS" id="PR01182">
    <property type="entry name" value="ORNDCRBXLASE"/>
</dbReference>
<dbReference type="Pfam" id="PF02784">
    <property type="entry name" value="Orn_Arg_deC_N"/>
    <property type="match status" value="1"/>
</dbReference>
<keyword evidence="8" id="KW-1185">Reference proteome</keyword>
<evidence type="ECO:0000259" key="5">
    <source>
        <dbReference type="Pfam" id="PF00278"/>
    </source>
</evidence>
<organism evidence="7 8">
    <name type="scientific">Neiella marina</name>
    <dbReference type="NCBI Taxonomy" id="508461"/>
    <lineage>
        <taxon>Bacteria</taxon>
        <taxon>Pseudomonadati</taxon>
        <taxon>Pseudomonadota</taxon>
        <taxon>Gammaproteobacteria</taxon>
        <taxon>Alteromonadales</taxon>
        <taxon>Echinimonadaceae</taxon>
        <taxon>Neiella</taxon>
    </lineage>
</organism>
<dbReference type="Gene3D" id="2.40.37.10">
    <property type="entry name" value="Lyase, Ornithine Decarboxylase, Chain A, domain 1"/>
    <property type="match status" value="1"/>
</dbReference>
<evidence type="ECO:0000313" key="7">
    <source>
        <dbReference type="EMBL" id="GGA84102.1"/>
    </source>
</evidence>
<comment type="similarity">
    <text evidence="4">Belongs to the Orn/Lys/Arg decarboxylase class-II family.</text>
</comment>
<dbReference type="RefSeq" id="WP_158100607.1">
    <property type="nucleotide sequence ID" value="NZ_BMDX01000016.1"/>
</dbReference>
<dbReference type="InterPro" id="IPR000183">
    <property type="entry name" value="Orn/DAP/Arg_de-COase"/>
</dbReference>
<dbReference type="PANTHER" id="PTHR43727:SF2">
    <property type="entry name" value="GROUP IV DECARBOXYLASE"/>
    <property type="match status" value="1"/>
</dbReference>
<dbReference type="PANTHER" id="PTHR43727">
    <property type="entry name" value="DIAMINOPIMELATE DECARBOXYLASE"/>
    <property type="match status" value="1"/>
</dbReference>
<dbReference type="GO" id="GO:0006596">
    <property type="term" value="P:polyamine biosynthetic process"/>
    <property type="evidence" value="ECO:0007669"/>
    <property type="project" value="InterPro"/>
</dbReference>
<dbReference type="InterPro" id="IPR002433">
    <property type="entry name" value="Orn_de-COase"/>
</dbReference>
<dbReference type="SUPFAM" id="SSF50621">
    <property type="entry name" value="Alanine racemase C-terminal domain-like"/>
    <property type="match status" value="1"/>
</dbReference>
<feature type="active site" description="Proton donor" evidence="3">
    <location>
        <position position="367"/>
    </location>
</feature>
<feature type="domain" description="Orn/DAP/Arg decarboxylase 2 C-terminal" evidence="5">
    <location>
        <begin position="45"/>
        <end position="394"/>
    </location>
</feature>
<dbReference type="InterPro" id="IPR022644">
    <property type="entry name" value="De-COase2_N"/>
</dbReference>
<proteinExistence type="inferred from homology"/>
<reference evidence="8" key="1">
    <citation type="journal article" date="2019" name="Int. J. Syst. Evol. Microbiol.">
        <title>The Global Catalogue of Microorganisms (GCM) 10K type strain sequencing project: providing services to taxonomists for standard genome sequencing and annotation.</title>
        <authorList>
            <consortium name="The Broad Institute Genomics Platform"/>
            <consortium name="The Broad Institute Genome Sequencing Center for Infectious Disease"/>
            <person name="Wu L."/>
            <person name="Ma J."/>
        </authorList>
    </citation>
    <scope>NUCLEOTIDE SEQUENCE [LARGE SCALE GENOMIC DNA]</scope>
    <source>
        <strain evidence="8">CGMCC 1.10130</strain>
    </source>
</reference>
<protein>
    <submittedName>
        <fullName evidence="7">Diaminopimelate decarboxylase</fullName>
    </submittedName>
</protein>
<dbReference type="SUPFAM" id="SSF51419">
    <property type="entry name" value="PLP-binding barrel"/>
    <property type="match status" value="1"/>
</dbReference>
<feature type="domain" description="Orn/DAP/Arg decarboxylase 2 N-terminal" evidence="6">
    <location>
        <begin position="54"/>
        <end position="299"/>
    </location>
</feature>
<name>A0A8J2U7R0_9GAMM</name>
<dbReference type="OrthoDB" id="9802147at2"/>
<dbReference type="InterPro" id="IPR029066">
    <property type="entry name" value="PLP-binding_barrel"/>
</dbReference>
<evidence type="ECO:0000256" key="4">
    <source>
        <dbReference type="RuleBase" id="RU003737"/>
    </source>
</evidence>
<keyword evidence="2 3" id="KW-0663">Pyridoxal phosphate</keyword>
<sequence>MTLQTTTLASGHQFQQPISIQDGQLFWAGKPAIDWLQQASGAPCYIYDMAIAHRQVAALRDALPQQFQLFYAAKANPNIQVLSSLRACCDGVDVASIAELKNAVKAGFQANQTSFAGPAKSSDEIAETLSLGGYLSVESVTEVERIIGWAENYQQPVSISVRINPQFQLKASGMHMGGGAQPFGIDEEQFADIALLVAEHPLVSISGLHIYAGSQCLHVDALIEQFHQSLLCFQRLCENYDLSVEKLNFGGGIGVPYFPKNQPVDLIRYGQAIGQLVDEQRSFTAGKTLVLELGRYIMAEAGIYLSQITDLKLSRGQMFAMVNGGMHHHLANSGNLGQLLKKNYPIVVANKVDQPSVATATVCGPLCTPLDVVARQLEVPHLELGDVIAVFQSGAYGLTASPNGFLSHNPALEWVV</sequence>
<evidence type="ECO:0000259" key="6">
    <source>
        <dbReference type="Pfam" id="PF02784"/>
    </source>
</evidence>
<evidence type="ECO:0000256" key="3">
    <source>
        <dbReference type="PIRSR" id="PIRSR600183-50"/>
    </source>
</evidence>
<dbReference type="AlphaFoldDB" id="A0A8J2U7R0"/>
<dbReference type="Proteomes" id="UP000619743">
    <property type="component" value="Unassembled WGS sequence"/>
</dbReference>
<evidence type="ECO:0000313" key="8">
    <source>
        <dbReference type="Proteomes" id="UP000619743"/>
    </source>
</evidence>
<dbReference type="Pfam" id="PF00278">
    <property type="entry name" value="Orn_DAP_Arg_deC"/>
    <property type="match status" value="1"/>
</dbReference>
<dbReference type="GO" id="GO:0009089">
    <property type="term" value="P:lysine biosynthetic process via diaminopimelate"/>
    <property type="evidence" value="ECO:0007669"/>
    <property type="project" value="TreeGrafter"/>
</dbReference>
<accession>A0A8J2U7R0</accession>
<dbReference type="EMBL" id="BMDX01000016">
    <property type="protein sequence ID" value="GGA84102.1"/>
    <property type="molecule type" value="Genomic_DNA"/>
</dbReference>
<feature type="modified residue" description="N6-(pyridoxal phosphate)lysine" evidence="3">
    <location>
        <position position="74"/>
    </location>
</feature>
<dbReference type="GO" id="GO:0008836">
    <property type="term" value="F:diaminopimelate decarboxylase activity"/>
    <property type="evidence" value="ECO:0007669"/>
    <property type="project" value="TreeGrafter"/>
</dbReference>
<evidence type="ECO:0000256" key="2">
    <source>
        <dbReference type="ARBA" id="ARBA00022898"/>
    </source>
</evidence>
<dbReference type="InterPro" id="IPR009006">
    <property type="entry name" value="Ala_racemase/Decarboxylase_C"/>
</dbReference>
<dbReference type="Gene3D" id="3.20.20.10">
    <property type="entry name" value="Alanine racemase"/>
    <property type="match status" value="1"/>
</dbReference>
<comment type="cofactor">
    <cofactor evidence="1 3">
        <name>pyridoxal 5'-phosphate</name>
        <dbReference type="ChEBI" id="CHEBI:597326"/>
    </cofactor>
</comment>